<name>A0AA35VUP8_GEOBA</name>
<keyword evidence="2" id="KW-0813">Transport</keyword>
<keyword evidence="3" id="KW-1003">Cell membrane</keyword>
<sequence>MTDNRNQHRIRHTALGVASAYFGKTLDLLLQRVVDSLQALPGLVLALTLMAAMGPSLTAVIIAITTVRIPGTVRTVRSVALSVKSSQYSEAARAIGASDWRIMLYHITPNCMAPVIVVGSAVLGGAIVTEASLSFLGLGVPPNIPTWGNMLGQSQERYIAAGPWTSVFPGLALTITAFGINLLGDALRDILDPRLRGSR</sequence>
<feature type="transmembrane region" description="Helical" evidence="7">
    <location>
        <begin position="42"/>
        <end position="67"/>
    </location>
</feature>
<dbReference type="PANTHER" id="PTHR43386">
    <property type="entry name" value="OLIGOPEPTIDE TRANSPORT SYSTEM PERMEASE PROTEIN APPC"/>
    <property type="match status" value="1"/>
</dbReference>
<dbReference type="GO" id="GO:0005886">
    <property type="term" value="C:plasma membrane"/>
    <property type="evidence" value="ECO:0007669"/>
    <property type="project" value="UniProtKB-SubCell"/>
</dbReference>
<evidence type="ECO:0000313" key="10">
    <source>
        <dbReference type="Proteomes" id="UP001174909"/>
    </source>
</evidence>
<evidence type="ECO:0000256" key="2">
    <source>
        <dbReference type="ARBA" id="ARBA00022448"/>
    </source>
</evidence>
<comment type="caution">
    <text evidence="9">The sequence shown here is derived from an EMBL/GenBank/DDBJ whole genome shotgun (WGS) entry which is preliminary data.</text>
</comment>
<keyword evidence="5 7" id="KW-1133">Transmembrane helix</keyword>
<feature type="domain" description="ABC transmembrane type-1" evidence="8">
    <location>
        <begin position="1"/>
        <end position="184"/>
    </location>
</feature>
<feature type="transmembrane region" description="Helical" evidence="7">
    <location>
        <begin position="111"/>
        <end position="138"/>
    </location>
</feature>
<gene>
    <name evidence="9" type="ORF">GBAR_LOCUS1196</name>
</gene>
<dbReference type="AlphaFoldDB" id="A0AA35VUP8"/>
<dbReference type="GO" id="GO:0055085">
    <property type="term" value="P:transmembrane transport"/>
    <property type="evidence" value="ECO:0007669"/>
    <property type="project" value="InterPro"/>
</dbReference>
<feature type="transmembrane region" description="Helical" evidence="7">
    <location>
        <begin position="158"/>
        <end position="184"/>
    </location>
</feature>
<organism evidence="9 10">
    <name type="scientific">Geodia barretti</name>
    <name type="common">Barrett's horny sponge</name>
    <dbReference type="NCBI Taxonomy" id="519541"/>
    <lineage>
        <taxon>Eukaryota</taxon>
        <taxon>Metazoa</taxon>
        <taxon>Porifera</taxon>
        <taxon>Demospongiae</taxon>
        <taxon>Heteroscleromorpha</taxon>
        <taxon>Tetractinellida</taxon>
        <taxon>Astrophorina</taxon>
        <taxon>Geodiidae</taxon>
        <taxon>Geodia</taxon>
    </lineage>
</organism>
<dbReference type="EMBL" id="CASHTH010000178">
    <property type="protein sequence ID" value="CAI7993155.1"/>
    <property type="molecule type" value="Genomic_DNA"/>
</dbReference>
<dbReference type="InterPro" id="IPR000515">
    <property type="entry name" value="MetI-like"/>
</dbReference>
<keyword evidence="10" id="KW-1185">Reference proteome</keyword>
<protein>
    <submittedName>
        <fullName evidence="9">Peptide transport system permease protein BMEII0207/BMEII0208</fullName>
    </submittedName>
</protein>
<feature type="transmembrane region" description="Helical" evidence="7">
    <location>
        <begin position="12"/>
        <end position="30"/>
    </location>
</feature>
<dbReference type="Proteomes" id="UP001174909">
    <property type="component" value="Unassembled WGS sequence"/>
</dbReference>
<accession>A0AA35VUP8</accession>
<proteinExistence type="predicted"/>
<keyword evidence="4 7" id="KW-0812">Transmembrane</keyword>
<dbReference type="PANTHER" id="PTHR43386:SF1">
    <property type="entry name" value="D,D-DIPEPTIDE TRANSPORT SYSTEM PERMEASE PROTEIN DDPC-RELATED"/>
    <property type="match status" value="1"/>
</dbReference>
<dbReference type="PROSITE" id="PS50928">
    <property type="entry name" value="ABC_TM1"/>
    <property type="match status" value="1"/>
</dbReference>
<evidence type="ECO:0000256" key="1">
    <source>
        <dbReference type="ARBA" id="ARBA00004651"/>
    </source>
</evidence>
<evidence type="ECO:0000256" key="3">
    <source>
        <dbReference type="ARBA" id="ARBA00022475"/>
    </source>
</evidence>
<evidence type="ECO:0000256" key="6">
    <source>
        <dbReference type="ARBA" id="ARBA00023136"/>
    </source>
</evidence>
<dbReference type="InterPro" id="IPR050366">
    <property type="entry name" value="BP-dependent_transpt_permease"/>
</dbReference>
<evidence type="ECO:0000256" key="4">
    <source>
        <dbReference type="ARBA" id="ARBA00022692"/>
    </source>
</evidence>
<keyword evidence="6 7" id="KW-0472">Membrane</keyword>
<comment type="subcellular location">
    <subcellularLocation>
        <location evidence="1">Cell membrane</location>
        <topology evidence="1">Multi-pass membrane protein</topology>
    </subcellularLocation>
</comment>
<reference evidence="9" key="1">
    <citation type="submission" date="2023-03" db="EMBL/GenBank/DDBJ databases">
        <authorList>
            <person name="Steffen K."/>
            <person name="Cardenas P."/>
        </authorList>
    </citation>
    <scope>NUCLEOTIDE SEQUENCE</scope>
</reference>
<dbReference type="Pfam" id="PF00528">
    <property type="entry name" value="BPD_transp_1"/>
    <property type="match status" value="1"/>
</dbReference>
<dbReference type="CDD" id="cd06261">
    <property type="entry name" value="TM_PBP2"/>
    <property type="match status" value="1"/>
</dbReference>
<evidence type="ECO:0000256" key="5">
    <source>
        <dbReference type="ARBA" id="ARBA00022989"/>
    </source>
</evidence>
<dbReference type="InterPro" id="IPR035906">
    <property type="entry name" value="MetI-like_sf"/>
</dbReference>
<evidence type="ECO:0000259" key="8">
    <source>
        <dbReference type="PROSITE" id="PS50928"/>
    </source>
</evidence>
<dbReference type="SUPFAM" id="SSF161098">
    <property type="entry name" value="MetI-like"/>
    <property type="match status" value="1"/>
</dbReference>
<evidence type="ECO:0000313" key="9">
    <source>
        <dbReference type="EMBL" id="CAI7993155.1"/>
    </source>
</evidence>
<dbReference type="Gene3D" id="1.10.3720.10">
    <property type="entry name" value="MetI-like"/>
    <property type="match status" value="1"/>
</dbReference>
<evidence type="ECO:0000256" key="7">
    <source>
        <dbReference type="SAM" id="Phobius"/>
    </source>
</evidence>